<reference evidence="12 13" key="1">
    <citation type="journal article" date="2019" name="Nat. Ecol. Evol.">
        <title>Megaphylogeny resolves global patterns of mushroom evolution.</title>
        <authorList>
            <person name="Varga T."/>
            <person name="Krizsan K."/>
            <person name="Foldi C."/>
            <person name="Dima B."/>
            <person name="Sanchez-Garcia M."/>
            <person name="Sanchez-Ramirez S."/>
            <person name="Szollosi G.J."/>
            <person name="Szarkandi J.G."/>
            <person name="Papp V."/>
            <person name="Albert L."/>
            <person name="Andreopoulos W."/>
            <person name="Angelini C."/>
            <person name="Antonin V."/>
            <person name="Barry K.W."/>
            <person name="Bougher N.L."/>
            <person name="Buchanan P."/>
            <person name="Buyck B."/>
            <person name="Bense V."/>
            <person name="Catcheside P."/>
            <person name="Chovatia M."/>
            <person name="Cooper J."/>
            <person name="Damon W."/>
            <person name="Desjardin D."/>
            <person name="Finy P."/>
            <person name="Geml J."/>
            <person name="Haridas S."/>
            <person name="Hughes K."/>
            <person name="Justo A."/>
            <person name="Karasinski D."/>
            <person name="Kautmanova I."/>
            <person name="Kiss B."/>
            <person name="Kocsube S."/>
            <person name="Kotiranta H."/>
            <person name="LaButti K.M."/>
            <person name="Lechner B.E."/>
            <person name="Liimatainen K."/>
            <person name="Lipzen A."/>
            <person name="Lukacs Z."/>
            <person name="Mihaltcheva S."/>
            <person name="Morgado L.N."/>
            <person name="Niskanen T."/>
            <person name="Noordeloos M.E."/>
            <person name="Ohm R.A."/>
            <person name="Ortiz-Santana B."/>
            <person name="Ovrebo C."/>
            <person name="Racz N."/>
            <person name="Riley R."/>
            <person name="Savchenko A."/>
            <person name="Shiryaev A."/>
            <person name="Soop K."/>
            <person name="Spirin V."/>
            <person name="Szebenyi C."/>
            <person name="Tomsovsky M."/>
            <person name="Tulloss R.E."/>
            <person name="Uehling J."/>
            <person name="Grigoriev I.V."/>
            <person name="Vagvolgyi C."/>
            <person name="Papp T."/>
            <person name="Martin F.M."/>
            <person name="Miettinen O."/>
            <person name="Hibbett D.S."/>
            <person name="Nagy L.G."/>
        </authorList>
    </citation>
    <scope>NUCLEOTIDE SEQUENCE [LARGE SCALE GENOMIC DNA]</scope>
    <source>
        <strain evidence="12 13">CBS 121175</strain>
    </source>
</reference>
<feature type="domain" description="Telomeric single stranded DNA binding POT1/Cdc13" evidence="10">
    <location>
        <begin position="261"/>
        <end position="381"/>
    </location>
</feature>
<feature type="domain" description="Protection of telomeres protein 1 ssDNA-binding" evidence="11">
    <location>
        <begin position="467"/>
        <end position="590"/>
    </location>
</feature>
<comment type="subcellular location">
    <subcellularLocation>
        <location evidence="2">Chromosome</location>
        <location evidence="2">Telomere</location>
    </subcellularLocation>
    <subcellularLocation>
        <location evidence="1">Nucleus</location>
    </subcellularLocation>
</comment>
<feature type="compositionally biased region" description="Basic and acidic residues" evidence="9">
    <location>
        <begin position="1"/>
        <end position="15"/>
    </location>
</feature>
<accession>A0A5C3LBG7</accession>
<comment type="similarity">
    <text evidence="3">Belongs to the telombin family.</text>
</comment>
<dbReference type="GO" id="GO:0016233">
    <property type="term" value="P:telomere capping"/>
    <property type="evidence" value="ECO:0007669"/>
    <property type="project" value="TreeGrafter"/>
</dbReference>
<evidence type="ECO:0000259" key="11">
    <source>
        <dbReference type="Pfam" id="PF16686"/>
    </source>
</evidence>
<dbReference type="AlphaFoldDB" id="A0A5C3LBG7"/>
<proteinExistence type="inferred from homology"/>
<dbReference type="Proteomes" id="UP000307440">
    <property type="component" value="Unassembled WGS sequence"/>
</dbReference>
<dbReference type="Gene3D" id="2.40.50.140">
    <property type="entry name" value="Nucleic acid-binding proteins"/>
    <property type="match status" value="3"/>
</dbReference>
<dbReference type="GO" id="GO:0098505">
    <property type="term" value="F:G-rich strand telomeric DNA binding"/>
    <property type="evidence" value="ECO:0007669"/>
    <property type="project" value="TreeGrafter"/>
</dbReference>
<evidence type="ECO:0000256" key="5">
    <source>
        <dbReference type="ARBA" id="ARBA00022454"/>
    </source>
</evidence>
<evidence type="ECO:0000256" key="2">
    <source>
        <dbReference type="ARBA" id="ARBA00004574"/>
    </source>
</evidence>
<evidence type="ECO:0000313" key="12">
    <source>
        <dbReference type="EMBL" id="TFK30207.1"/>
    </source>
</evidence>
<dbReference type="EMBL" id="ML210147">
    <property type="protein sequence ID" value="TFK30207.1"/>
    <property type="molecule type" value="Genomic_DNA"/>
</dbReference>
<evidence type="ECO:0000256" key="9">
    <source>
        <dbReference type="SAM" id="MobiDB-lite"/>
    </source>
</evidence>
<dbReference type="OrthoDB" id="2186770at2759"/>
<feature type="compositionally biased region" description="Pro residues" evidence="9">
    <location>
        <begin position="728"/>
        <end position="742"/>
    </location>
</feature>
<evidence type="ECO:0000256" key="3">
    <source>
        <dbReference type="ARBA" id="ARBA00008442"/>
    </source>
</evidence>
<evidence type="ECO:0000256" key="4">
    <source>
        <dbReference type="ARBA" id="ARBA00015253"/>
    </source>
</evidence>
<dbReference type="Pfam" id="PF16686">
    <property type="entry name" value="POT1PC"/>
    <property type="match status" value="1"/>
</dbReference>
<organism evidence="12 13">
    <name type="scientific">Coprinopsis marcescibilis</name>
    <name type="common">Agaric fungus</name>
    <name type="synonym">Psathyrella marcescibilis</name>
    <dbReference type="NCBI Taxonomy" id="230819"/>
    <lineage>
        <taxon>Eukaryota</taxon>
        <taxon>Fungi</taxon>
        <taxon>Dikarya</taxon>
        <taxon>Basidiomycota</taxon>
        <taxon>Agaricomycotina</taxon>
        <taxon>Agaricomycetes</taxon>
        <taxon>Agaricomycetidae</taxon>
        <taxon>Agaricales</taxon>
        <taxon>Agaricineae</taxon>
        <taxon>Psathyrellaceae</taxon>
        <taxon>Coprinopsis</taxon>
    </lineage>
</organism>
<dbReference type="PANTHER" id="PTHR14513:SF0">
    <property type="entry name" value="PROTECTION OF TELOMERES PROTEIN 1"/>
    <property type="match status" value="1"/>
</dbReference>
<evidence type="ECO:0000256" key="6">
    <source>
        <dbReference type="ARBA" id="ARBA00022895"/>
    </source>
</evidence>
<dbReference type="Pfam" id="PF02765">
    <property type="entry name" value="POT1"/>
    <property type="match status" value="1"/>
</dbReference>
<keyword evidence="5" id="KW-0158">Chromosome</keyword>
<evidence type="ECO:0000256" key="7">
    <source>
        <dbReference type="ARBA" id="ARBA00023125"/>
    </source>
</evidence>
<dbReference type="STRING" id="230819.A0A5C3LBG7"/>
<dbReference type="InterPro" id="IPR011564">
    <property type="entry name" value="Telomer_end-bd_POT1/Cdc13"/>
</dbReference>
<evidence type="ECO:0000256" key="1">
    <source>
        <dbReference type="ARBA" id="ARBA00004123"/>
    </source>
</evidence>
<dbReference type="PANTHER" id="PTHR14513">
    <property type="entry name" value="PROTECTION OF TELOMERES 1"/>
    <property type="match status" value="1"/>
</dbReference>
<feature type="region of interest" description="Disordered" evidence="9">
    <location>
        <begin position="723"/>
        <end position="742"/>
    </location>
</feature>
<name>A0A5C3LBG7_COPMA</name>
<keyword evidence="13" id="KW-1185">Reference proteome</keyword>
<protein>
    <recommendedName>
        <fullName evidence="4">Protection of telomeres protein 1</fullName>
    </recommendedName>
</protein>
<keyword evidence="6" id="KW-0779">Telomere</keyword>
<feature type="region of interest" description="Disordered" evidence="9">
    <location>
        <begin position="1"/>
        <end position="20"/>
    </location>
</feature>
<evidence type="ECO:0000313" key="13">
    <source>
        <dbReference type="Proteomes" id="UP000307440"/>
    </source>
</evidence>
<dbReference type="InterPro" id="IPR028389">
    <property type="entry name" value="POT1"/>
</dbReference>
<keyword evidence="8" id="KW-0539">Nucleus</keyword>
<dbReference type="GO" id="GO:0000783">
    <property type="term" value="C:nuclear telomere cap complex"/>
    <property type="evidence" value="ECO:0007669"/>
    <property type="project" value="TreeGrafter"/>
</dbReference>
<dbReference type="GO" id="GO:0010521">
    <property type="term" value="F:telomerase inhibitor activity"/>
    <property type="evidence" value="ECO:0007669"/>
    <property type="project" value="TreeGrafter"/>
</dbReference>
<gene>
    <name evidence="12" type="ORF">FA15DRAFT_203282</name>
</gene>
<dbReference type="GO" id="GO:0032210">
    <property type="term" value="P:regulation of telomere maintenance via telomerase"/>
    <property type="evidence" value="ECO:0007669"/>
    <property type="project" value="TreeGrafter"/>
</dbReference>
<dbReference type="InterPro" id="IPR032042">
    <property type="entry name" value="POT1PC"/>
</dbReference>
<dbReference type="InterPro" id="IPR012340">
    <property type="entry name" value="NA-bd_OB-fold"/>
</dbReference>
<evidence type="ECO:0000256" key="8">
    <source>
        <dbReference type="ARBA" id="ARBA00023242"/>
    </source>
</evidence>
<keyword evidence="7" id="KW-0238">DNA-binding</keyword>
<dbReference type="SUPFAM" id="SSF50249">
    <property type="entry name" value="Nucleic acid-binding proteins"/>
    <property type="match status" value="2"/>
</dbReference>
<evidence type="ECO:0000259" key="10">
    <source>
        <dbReference type="Pfam" id="PF02765"/>
    </source>
</evidence>
<sequence>MKRARASEPDTDTRTAKKKKVTIAEDKDFDATCQRCPRELLDTLQKGPSEKIKGHLRGHILHTWFMSNKAIFKMGCMPISGNNRNVAINVQFVVRNAGARNEIKSWKPKMKEEVTLSLKGGIATLSTEPLPLSFVFNDGIHLKLAGNELNTLTVKKPATEIQPPINGPKAAPESIQEAKELTKKKQRQIVRAEKQIAAQQPKATDLAVKKEQLSQTLAQATGATDLKEVQIFNPPTTATLPPTAKPVQPQPVSAISRPKDFCEIGKAKKLLLNSFINIMGVVIRATEPTKSQGGSGDWMQQVELVDDSSSVDESDILAVAGLKVNLFATYEDSLPNPEIGDVLVLASLKVAKGAVSVVGYSNRYKWARYSPEKRAFHYGKLDQNLEPEGLAGGRFGVPHTPALTQLQNSRPLPVKAAEELSSWWKEQETARNAEMDKCRVSAPETSVQYGRAKRLHRLIKDAMPNSEPGGYFDCTVEIVRGYRNQGDVYSLYVTDYTKNDAIMPAQSAQYSRQMSERVLKIEMWDGAGKWGPEMKEGTFYRLNNVRMMTSNGGYLEGKLVEPKIVLLDPETTHDDPHLNALLERKKMYQDDTGDVPVQFRDCLIKDAITDKFFNCVVEVVHADSKPQQKMGYIYVTDYTKRPNLPKLREPWAANLKDMVVKIALHDGQTNLGQVKVGHYCYIKKLRLRNESGYLGGNEVLVTILIRHNPVLKPLLERKAAHLNTPNFTTPPQPRKPIAPAPNPRLPNSTFKTIIERKASLPEKYRVYGRLVNYHPRNLFNAIMQWCPRCNEEIKRTQRRCFICSLDDVETPPDFKFKLTLTVEDDSGYRAHVEVPHESTLLENINFQDFFENPTAQKQFEKRLDPLIRTCPETDEDNPVGKCLRMTLVAWNAPGDNLGLSLDECVVEDTDLEDAS</sequence>